<evidence type="ECO:0000313" key="7">
    <source>
        <dbReference type="Proteomes" id="UP000310158"/>
    </source>
</evidence>
<dbReference type="Pfam" id="PF24803">
    <property type="entry name" value="DUF7704"/>
    <property type="match status" value="1"/>
</dbReference>
<protein>
    <submittedName>
        <fullName evidence="6">Uncharacterized protein</fullName>
    </submittedName>
</protein>
<dbReference type="PANTHER" id="PTHR24305">
    <property type="entry name" value="CYTOCHROME P450"/>
    <property type="match status" value="1"/>
</dbReference>
<feature type="region of interest" description="Disordered" evidence="3">
    <location>
        <begin position="90"/>
        <end position="109"/>
    </location>
</feature>
<feature type="binding site" description="axial binding residue" evidence="2">
    <location>
        <position position="702"/>
    </location>
    <ligand>
        <name>heme</name>
        <dbReference type="ChEBI" id="CHEBI:30413"/>
    </ligand>
    <ligandPart>
        <name>Fe</name>
        <dbReference type="ChEBI" id="CHEBI:18248"/>
    </ligandPart>
</feature>
<dbReference type="InterPro" id="IPR036786">
    <property type="entry name" value="Ribosome_mat_SBDS_N_sf"/>
</dbReference>
<dbReference type="Pfam" id="PF01172">
    <property type="entry name" value="SBDS_N"/>
    <property type="match status" value="1"/>
</dbReference>
<dbReference type="EMBL" id="SGPL01000044">
    <property type="protein sequence ID" value="THH19482.1"/>
    <property type="molecule type" value="Genomic_DNA"/>
</dbReference>
<evidence type="ECO:0000256" key="1">
    <source>
        <dbReference type="ARBA" id="ARBA00005179"/>
    </source>
</evidence>
<organism evidence="6 7">
    <name type="scientific">Bondarzewia mesenterica</name>
    <dbReference type="NCBI Taxonomy" id="1095465"/>
    <lineage>
        <taxon>Eukaryota</taxon>
        <taxon>Fungi</taxon>
        <taxon>Dikarya</taxon>
        <taxon>Basidiomycota</taxon>
        <taxon>Agaricomycotina</taxon>
        <taxon>Agaricomycetes</taxon>
        <taxon>Russulales</taxon>
        <taxon>Bondarzewiaceae</taxon>
        <taxon>Bondarzewia</taxon>
    </lineage>
</organism>
<dbReference type="Proteomes" id="UP000310158">
    <property type="component" value="Unassembled WGS sequence"/>
</dbReference>
<feature type="domain" description="Ribosome maturation protein SDO1/SBDS N-terminal" evidence="4">
    <location>
        <begin position="6"/>
        <end position="94"/>
    </location>
</feature>
<dbReference type="InterPro" id="IPR036396">
    <property type="entry name" value="Cyt_P450_sf"/>
</dbReference>
<dbReference type="GO" id="GO:0016705">
    <property type="term" value="F:oxidoreductase activity, acting on paired donors, with incorporation or reduction of molecular oxygen"/>
    <property type="evidence" value="ECO:0007669"/>
    <property type="project" value="InterPro"/>
</dbReference>
<keyword evidence="2" id="KW-0479">Metal-binding</keyword>
<dbReference type="PRINTS" id="PR00463">
    <property type="entry name" value="EP450I"/>
</dbReference>
<name>A0A4S4M313_9AGAM</name>
<evidence type="ECO:0000256" key="3">
    <source>
        <dbReference type="SAM" id="MobiDB-lite"/>
    </source>
</evidence>
<sequence length="761" mass="84698">MGKSLTKVVYKPDNNATDVFMIIVNPVEYKKWKEGDTTIPLVEVVDSFEVLHSGQGSQGLLGKPSKQELDTVFGTHVDTEVVTQILQKGKEEAGEGLSSTKWGSKNDSRGSGALDMKRAYYAAIEPTAYLHDLVAPTGGAVRSTPDTPARMALLQLANLYLLFALNERLVLSSTSSITTWKRMLFCLLVADFGHLLTMAPAGLEVFWKVWKWNAMMWGSIGLGHHGWWEFEEAEIGFGDMDEGLPCSVYNHLGVTFLSLISLYFVFNAIYQLVFSPLSAVPGPWHAAVSDFWLTTHVLRLQQCKTIHSLFDKYGPVVRVGPNKVVFNDLLTTKSVYTIHKFDKSTYYKSLLTNDNDHAMTTLPHSPHVARKRGYAPHYAPSNLASFQPEIHQYTLELVDILNRFAGGTSLDCLVLFRQLMVDILATSSFGFQLGALSKWDVKAQDPLAMAIGDFPKRGILRSAVPTWAWNLVCRFPNGRWRQLCDSDKIMAEFVSARVYETRSQMNAGKMGESEKTPMLQRLLQYRLGGSNELMSDQDVISEHMGHLIAGSDTTSTTLSYLCWELSRRSDIVKKLQLELDTAMADSTAIPDISVLQQLPYLNAFIKEGLRVYGAAPSLLERVVPSTTAKNGLLSDAFDLMGFALPPGTIVATQGWSMHRNPALFPSPDTFLPDRWLETEDNSDVLIDMAQHMMPFGVGARVCGGQNLAQIVLRIVVAALVRNFDVVAPEETTEKSMEMKDSFVIFPASMDCRMVFNARKGR</sequence>
<dbReference type="PRINTS" id="PR00385">
    <property type="entry name" value="P450"/>
</dbReference>
<dbReference type="Gene3D" id="1.10.630.10">
    <property type="entry name" value="Cytochrome P450"/>
    <property type="match status" value="1"/>
</dbReference>
<dbReference type="OrthoDB" id="3945418at2759"/>
<accession>A0A4S4M313</accession>
<evidence type="ECO:0000259" key="4">
    <source>
        <dbReference type="Pfam" id="PF01172"/>
    </source>
</evidence>
<comment type="cofactor">
    <cofactor evidence="2">
        <name>heme</name>
        <dbReference type="ChEBI" id="CHEBI:30413"/>
    </cofactor>
</comment>
<keyword evidence="2" id="KW-0408">Iron</keyword>
<comment type="caution">
    <text evidence="6">The sequence shown here is derived from an EMBL/GenBank/DDBJ whole genome shotgun (WGS) entry which is preliminary data.</text>
</comment>
<evidence type="ECO:0000256" key="2">
    <source>
        <dbReference type="PIRSR" id="PIRSR602401-1"/>
    </source>
</evidence>
<dbReference type="GO" id="GO:0005506">
    <property type="term" value="F:iron ion binding"/>
    <property type="evidence" value="ECO:0007669"/>
    <property type="project" value="InterPro"/>
</dbReference>
<dbReference type="InterPro" id="IPR056121">
    <property type="entry name" value="DUF7704"/>
</dbReference>
<dbReference type="Gene3D" id="3.30.1250.10">
    <property type="entry name" value="Ribosome maturation protein SBDS, N-terminal domain"/>
    <property type="match status" value="1"/>
</dbReference>
<dbReference type="GO" id="GO:0020037">
    <property type="term" value="F:heme binding"/>
    <property type="evidence" value="ECO:0007669"/>
    <property type="project" value="InterPro"/>
</dbReference>
<dbReference type="InterPro" id="IPR002401">
    <property type="entry name" value="Cyt_P450_E_grp-I"/>
</dbReference>
<dbReference type="Pfam" id="PF00067">
    <property type="entry name" value="p450"/>
    <property type="match status" value="1"/>
</dbReference>
<keyword evidence="2" id="KW-0349">Heme</keyword>
<dbReference type="InterPro" id="IPR001128">
    <property type="entry name" value="Cyt_P450"/>
</dbReference>
<dbReference type="SUPFAM" id="SSF48264">
    <property type="entry name" value="Cytochrome P450"/>
    <property type="match status" value="1"/>
</dbReference>
<proteinExistence type="predicted"/>
<comment type="pathway">
    <text evidence="1">Secondary metabolite biosynthesis.</text>
</comment>
<dbReference type="InterPro" id="IPR050121">
    <property type="entry name" value="Cytochrome_P450_monoxygenase"/>
</dbReference>
<feature type="domain" description="DUF7704" evidence="5">
    <location>
        <begin position="120"/>
        <end position="222"/>
    </location>
</feature>
<keyword evidence="7" id="KW-1185">Reference proteome</keyword>
<dbReference type="SUPFAM" id="SSF89895">
    <property type="entry name" value="FYSH domain"/>
    <property type="match status" value="1"/>
</dbReference>
<dbReference type="PANTHER" id="PTHR24305:SF218">
    <property type="entry name" value="P450, PUTATIVE (EUROFUNG)-RELATED"/>
    <property type="match status" value="1"/>
</dbReference>
<reference evidence="6 7" key="1">
    <citation type="submission" date="2019-02" db="EMBL/GenBank/DDBJ databases">
        <title>Genome sequencing of the rare red list fungi Bondarzewia mesenterica.</title>
        <authorList>
            <person name="Buettner E."/>
            <person name="Kellner H."/>
        </authorList>
    </citation>
    <scope>NUCLEOTIDE SEQUENCE [LARGE SCALE GENOMIC DNA]</scope>
    <source>
        <strain evidence="6 7">DSM 108281</strain>
    </source>
</reference>
<dbReference type="InterPro" id="IPR019783">
    <property type="entry name" value="SDO1/SBDS_N"/>
</dbReference>
<gene>
    <name evidence="6" type="ORF">EW146_g1686</name>
</gene>
<evidence type="ECO:0000259" key="5">
    <source>
        <dbReference type="Pfam" id="PF24803"/>
    </source>
</evidence>
<dbReference type="GO" id="GO:0004497">
    <property type="term" value="F:monooxygenase activity"/>
    <property type="evidence" value="ECO:0007669"/>
    <property type="project" value="InterPro"/>
</dbReference>
<dbReference type="AlphaFoldDB" id="A0A4S4M313"/>
<evidence type="ECO:0000313" key="6">
    <source>
        <dbReference type="EMBL" id="THH19482.1"/>
    </source>
</evidence>